<dbReference type="AlphaFoldDB" id="A0AA86W3I3"/>
<name>A0AA86W3I3_9FABA</name>
<gene>
    <name evidence="1" type="ORF">AYBTSS11_LOCUS29987</name>
</gene>
<reference evidence="1" key="1">
    <citation type="submission" date="2023-10" db="EMBL/GenBank/DDBJ databases">
        <authorList>
            <person name="Domelevo Entfellner J.-B."/>
        </authorList>
    </citation>
    <scope>NUCLEOTIDE SEQUENCE</scope>
</reference>
<organism evidence="1 2">
    <name type="scientific">Sphenostylis stenocarpa</name>
    <dbReference type="NCBI Taxonomy" id="92480"/>
    <lineage>
        <taxon>Eukaryota</taxon>
        <taxon>Viridiplantae</taxon>
        <taxon>Streptophyta</taxon>
        <taxon>Embryophyta</taxon>
        <taxon>Tracheophyta</taxon>
        <taxon>Spermatophyta</taxon>
        <taxon>Magnoliopsida</taxon>
        <taxon>eudicotyledons</taxon>
        <taxon>Gunneridae</taxon>
        <taxon>Pentapetalae</taxon>
        <taxon>rosids</taxon>
        <taxon>fabids</taxon>
        <taxon>Fabales</taxon>
        <taxon>Fabaceae</taxon>
        <taxon>Papilionoideae</taxon>
        <taxon>50 kb inversion clade</taxon>
        <taxon>NPAAA clade</taxon>
        <taxon>indigoferoid/millettioid clade</taxon>
        <taxon>Phaseoleae</taxon>
        <taxon>Sphenostylis</taxon>
    </lineage>
</organism>
<dbReference type="Gramene" id="rna-AYBTSS11_LOCUS29987">
    <property type="protein sequence ID" value="CAJ1977817.1"/>
    <property type="gene ID" value="gene-AYBTSS11_LOCUS29987"/>
</dbReference>
<evidence type="ECO:0000313" key="1">
    <source>
        <dbReference type="EMBL" id="CAJ1977817.1"/>
    </source>
</evidence>
<sequence length="118" mass="13092">MEGFAQNSVKQKKGSTAETVMNGFRVHSATSYGLTTQDTTNLLGGLPQKTLFDSLDVSWCGFNRYLWMEVRVKIKRGGAGPRCALPILDFQFSSNPGTFRLTILKYSLSGWKLEGHVV</sequence>
<dbReference type="EMBL" id="OY731407">
    <property type="protein sequence ID" value="CAJ1977817.1"/>
    <property type="molecule type" value="Genomic_DNA"/>
</dbReference>
<accession>A0AA86W3I3</accession>
<proteinExistence type="predicted"/>
<keyword evidence="2" id="KW-1185">Reference proteome</keyword>
<dbReference type="Proteomes" id="UP001189624">
    <property type="component" value="Chromosome 10"/>
</dbReference>
<evidence type="ECO:0000313" key="2">
    <source>
        <dbReference type="Proteomes" id="UP001189624"/>
    </source>
</evidence>
<protein>
    <submittedName>
        <fullName evidence="1">Uncharacterized protein</fullName>
    </submittedName>
</protein>